<dbReference type="Gene3D" id="3.40.630.30">
    <property type="match status" value="1"/>
</dbReference>
<proteinExistence type="predicted"/>
<comment type="caution">
    <text evidence="1">The sequence shown here is derived from an EMBL/GenBank/DDBJ whole genome shotgun (WGS) entry which is preliminary data.</text>
</comment>
<evidence type="ECO:0000313" key="1">
    <source>
        <dbReference type="EMBL" id="MBB3158360.1"/>
    </source>
</evidence>
<protein>
    <submittedName>
        <fullName evidence="1">RimJ/RimL family protein N-acetyltransferase</fullName>
    </submittedName>
</protein>
<keyword evidence="1" id="KW-0808">Transferase</keyword>
<gene>
    <name evidence="1" type="ORF">FHS07_002056</name>
</gene>
<sequence length="67" mass="7653">MSASLFALPPAPRLRARIDPENLRSVALAERIGMRREAHVVENGWFTGRWSDELRFALLAREWSSTS</sequence>
<reference evidence="1 2" key="1">
    <citation type="submission" date="2020-08" db="EMBL/GenBank/DDBJ databases">
        <title>Genomic Encyclopedia of Type Strains, Phase III (KMG-III): the genomes of soil and plant-associated and newly described type strains.</title>
        <authorList>
            <person name="Whitman W."/>
        </authorList>
    </citation>
    <scope>NUCLEOTIDE SEQUENCE [LARGE SCALE GENOMIC DNA]</scope>
    <source>
        <strain evidence="1 2">CECT 8356</strain>
    </source>
</reference>
<dbReference type="Proteomes" id="UP000543579">
    <property type="component" value="Unassembled WGS sequence"/>
</dbReference>
<dbReference type="AlphaFoldDB" id="A0A7W5CIL4"/>
<accession>A0A7W5CIL4</accession>
<dbReference type="InterPro" id="IPR016181">
    <property type="entry name" value="Acyl_CoA_acyltransferase"/>
</dbReference>
<dbReference type="EMBL" id="JACHXY010000002">
    <property type="protein sequence ID" value="MBB3158360.1"/>
    <property type="molecule type" value="Genomic_DNA"/>
</dbReference>
<dbReference type="SUPFAM" id="SSF55729">
    <property type="entry name" value="Acyl-CoA N-acyltransferases (Nat)"/>
    <property type="match status" value="1"/>
</dbReference>
<dbReference type="GO" id="GO:0016740">
    <property type="term" value="F:transferase activity"/>
    <property type="evidence" value="ECO:0007669"/>
    <property type="project" value="UniProtKB-KW"/>
</dbReference>
<name>A0A7W5CIL4_9MICO</name>
<organism evidence="1 2">
    <name type="scientific">Microbacterium proteolyticum</name>
    <dbReference type="NCBI Taxonomy" id="1572644"/>
    <lineage>
        <taxon>Bacteria</taxon>
        <taxon>Bacillati</taxon>
        <taxon>Actinomycetota</taxon>
        <taxon>Actinomycetes</taxon>
        <taxon>Micrococcales</taxon>
        <taxon>Microbacteriaceae</taxon>
        <taxon>Microbacterium</taxon>
    </lineage>
</organism>
<evidence type="ECO:0000313" key="2">
    <source>
        <dbReference type="Proteomes" id="UP000543579"/>
    </source>
</evidence>
<dbReference type="RefSeq" id="WP_183419801.1">
    <property type="nucleotide sequence ID" value="NZ_JACHXY010000002.1"/>
</dbReference>